<accession>A0ABY9M289</accession>
<dbReference type="Gene3D" id="1.25.40.10">
    <property type="entry name" value="Tetratricopeptide repeat domain"/>
    <property type="match status" value="2"/>
</dbReference>
<dbReference type="EMBL" id="CP132976">
    <property type="protein sequence ID" value="WMD20802.1"/>
    <property type="molecule type" value="Genomic_DNA"/>
</dbReference>
<dbReference type="SUPFAM" id="SSF48452">
    <property type="entry name" value="TPR-like"/>
    <property type="match status" value="2"/>
</dbReference>
<evidence type="ECO:0000313" key="1">
    <source>
        <dbReference type="EMBL" id="WMD20802.1"/>
    </source>
</evidence>
<reference evidence="1 2" key="1">
    <citation type="submission" date="2023-08" db="EMBL/GenBank/DDBJ databases">
        <title>Achromobacter seleniivolatilans sp. nov., isolated from seleniferous soil.</title>
        <authorList>
            <person name="Zhang S."/>
            <person name="Li K."/>
            <person name="Peng J."/>
            <person name="Zhao Q."/>
            <person name="Wang H."/>
            <person name="Guo Y."/>
        </authorList>
    </citation>
    <scope>NUCLEOTIDE SEQUENCE [LARGE SCALE GENOMIC DNA]</scope>
    <source>
        <strain evidence="1 2">R39</strain>
    </source>
</reference>
<protein>
    <submittedName>
        <fullName evidence="1">Vi polysaccharide transport protein VexE</fullName>
    </submittedName>
</protein>
<organism evidence="1 2">
    <name type="scientific">Achromobacter seleniivolatilans</name>
    <dbReference type="NCBI Taxonomy" id="3047478"/>
    <lineage>
        <taxon>Bacteria</taxon>
        <taxon>Pseudomonadati</taxon>
        <taxon>Pseudomonadota</taxon>
        <taxon>Betaproteobacteria</taxon>
        <taxon>Burkholderiales</taxon>
        <taxon>Alcaligenaceae</taxon>
        <taxon>Achromobacter</taxon>
    </lineage>
</organism>
<sequence length="584" mass="64106">MPEVLTRAQTRRQVIAPLIKSGALEQAIDAAKEMLRLHPGNPDDHALLASLYGRRRLWEEAIHHADTGGAMADAAMGLHAARIRLRLQAGRHAEAAQVARDTLDLARQAPAESAAWITALLRTGDVDLAVSLVDGMEPGVYGDERSAALIVQALLAGGLNARAILAGLASLQAGLDGAALRSQLGQAYLARGLRDQGLEQALAHLQEGVRLAPQDVRLNSLYGETLLRAGRCQDAIPFLRLCSEREPALEHTRAMYARALRDSGLHTEAADQFLILCRQATQRGRWDRYAVSALLQAGRKTEAADLYRVSMQSRESQLPECFQLALAELDNRTDAAPIPQSRLDWAWSLRGAQVDLPRQQWERAVRWGHLVDHLMLDWLELRSNRAHEVMALLDNLDEVDEFLAPLIASGRGVVVATAHIGPMFAGPMIIELLGIRARWLASTPSVTQSAHAATLISTSDQSEVRVAKACFDALKQGCFVGVAVDGAANFSAPRILFEGQEITYSSFASRAAYRMQVSSIFYAPYWRNGRIALTLEHLPTVDAGEDSNAYARRWQRAYLEQVRKHLSGAPESLRASGGLWRHVR</sequence>
<name>A0ABY9M289_9BURK</name>
<keyword evidence="2" id="KW-1185">Reference proteome</keyword>
<dbReference type="Proteomes" id="UP001234798">
    <property type="component" value="Chromosome"/>
</dbReference>
<proteinExistence type="predicted"/>
<dbReference type="InterPro" id="IPR011990">
    <property type="entry name" value="TPR-like_helical_dom_sf"/>
</dbReference>
<evidence type="ECO:0000313" key="2">
    <source>
        <dbReference type="Proteomes" id="UP001234798"/>
    </source>
</evidence>
<dbReference type="RefSeq" id="WP_306944249.1">
    <property type="nucleotide sequence ID" value="NZ_CP132976.1"/>
</dbReference>
<gene>
    <name evidence="1" type="ORF">RAS12_00060</name>
</gene>